<proteinExistence type="predicted"/>
<gene>
    <name evidence="1" type="ORF">PARMNEM_LOCUS14293</name>
</gene>
<dbReference type="InterPro" id="IPR036397">
    <property type="entry name" value="RNaseH_sf"/>
</dbReference>
<dbReference type="EMBL" id="CAVLGL010000090">
    <property type="protein sequence ID" value="CAK1594701.1"/>
    <property type="molecule type" value="Genomic_DNA"/>
</dbReference>
<dbReference type="Proteomes" id="UP001314205">
    <property type="component" value="Unassembled WGS sequence"/>
</dbReference>
<dbReference type="GO" id="GO:0003676">
    <property type="term" value="F:nucleic acid binding"/>
    <property type="evidence" value="ECO:0007669"/>
    <property type="project" value="InterPro"/>
</dbReference>
<dbReference type="Gene3D" id="3.30.420.10">
    <property type="entry name" value="Ribonuclease H-like superfamily/Ribonuclease H"/>
    <property type="match status" value="1"/>
</dbReference>
<evidence type="ECO:0000313" key="1">
    <source>
        <dbReference type="EMBL" id="CAK1594701.1"/>
    </source>
</evidence>
<sequence>MNEVGIQTLPWPARSPDFNPIEHVWDNLKRCIRARIPVPITTTRELKAAAVEEWHNIPQSDIQDIIDGLPNRLQEVISDREGNTHY</sequence>
<evidence type="ECO:0000313" key="2">
    <source>
        <dbReference type="Proteomes" id="UP001314205"/>
    </source>
</evidence>
<reference evidence="1 2" key="1">
    <citation type="submission" date="2023-11" db="EMBL/GenBank/DDBJ databases">
        <authorList>
            <person name="Hedman E."/>
            <person name="Englund M."/>
            <person name="Stromberg M."/>
            <person name="Nyberg Akerstrom W."/>
            <person name="Nylinder S."/>
            <person name="Jareborg N."/>
            <person name="Kallberg Y."/>
            <person name="Kronander E."/>
        </authorList>
    </citation>
    <scope>NUCLEOTIDE SEQUENCE [LARGE SCALE GENOMIC DNA]</scope>
</reference>
<evidence type="ECO:0008006" key="3">
    <source>
        <dbReference type="Google" id="ProtNLM"/>
    </source>
</evidence>
<organism evidence="1 2">
    <name type="scientific">Parnassius mnemosyne</name>
    <name type="common">clouded apollo</name>
    <dbReference type="NCBI Taxonomy" id="213953"/>
    <lineage>
        <taxon>Eukaryota</taxon>
        <taxon>Metazoa</taxon>
        <taxon>Ecdysozoa</taxon>
        <taxon>Arthropoda</taxon>
        <taxon>Hexapoda</taxon>
        <taxon>Insecta</taxon>
        <taxon>Pterygota</taxon>
        <taxon>Neoptera</taxon>
        <taxon>Endopterygota</taxon>
        <taxon>Lepidoptera</taxon>
        <taxon>Glossata</taxon>
        <taxon>Ditrysia</taxon>
        <taxon>Papilionoidea</taxon>
        <taxon>Papilionidae</taxon>
        <taxon>Parnassiinae</taxon>
        <taxon>Parnassini</taxon>
        <taxon>Parnassius</taxon>
        <taxon>Driopa</taxon>
    </lineage>
</organism>
<keyword evidence="2" id="KW-1185">Reference proteome</keyword>
<accession>A0AAV1LGS1</accession>
<protein>
    <recommendedName>
        <fullName evidence="3">Tc1-like transposase DDE domain-containing protein</fullName>
    </recommendedName>
</protein>
<dbReference type="AlphaFoldDB" id="A0AAV1LGS1"/>
<name>A0AAV1LGS1_9NEOP</name>
<comment type="caution">
    <text evidence="1">The sequence shown here is derived from an EMBL/GenBank/DDBJ whole genome shotgun (WGS) entry which is preliminary data.</text>
</comment>